<protein>
    <submittedName>
        <fullName evidence="1">Uncharacterized protein</fullName>
    </submittedName>
</protein>
<accession>A0AAN5HZ19</accession>
<gene>
    <name evidence="1" type="ORF">PMAYCL1PPCAC_16258</name>
</gene>
<sequence>ALFATAHGLKCIQDGTMSDVVYDQGIVISSFSQHFSYGFAKCSSNLDRCASFTNMSILDFLKLDAGKDNSRFADSLRHEEVGWICGRCCMSQDDVEHIG</sequence>
<evidence type="ECO:0000313" key="2">
    <source>
        <dbReference type="Proteomes" id="UP001328107"/>
    </source>
</evidence>
<proteinExistence type="predicted"/>
<reference evidence="2" key="1">
    <citation type="submission" date="2022-10" db="EMBL/GenBank/DDBJ databases">
        <title>Genome assembly of Pristionchus species.</title>
        <authorList>
            <person name="Yoshida K."/>
            <person name="Sommer R.J."/>
        </authorList>
    </citation>
    <scope>NUCLEOTIDE SEQUENCE [LARGE SCALE GENOMIC DNA]</scope>
    <source>
        <strain evidence="2">RS5460</strain>
    </source>
</reference>
<name>A0AAN5HZ19_9BILA</name>
<keyword evidence="2" id="KW-1185">Reference proteome</keyword>
<dbReference type="EMBL" id="BTRK01000004">
    <property type="protein sequence ID" value="GMR46063.1"/>
    <property type="molecule type" value="Genomic_DNA"/>
</dbReference>
<dbReference type="Proteomes" id="UP001328107">
    <property type="component" value="Unassembled WGS sequence"/>
</dbReference>
<feature type="non-terminal residue" evidence="1">
    <location>
        <position position="99"/>
    </location>
</feature>
<comment type="caution">
    <text evidence="1">The sequence shown here is derived from an EMBL/GenBank/DDBJ whole genome shotgun (WGS) entry which is preliminary data.</text>
</comment>
<dbReference type="AlphaFoldDB" id="A0AAN5HZ19"/>
<evidence type="ECO:0000313" key="1">
    <source>
        <dbReference type="EMBL" id="GMR46063.1"/>
    </source>
</evidence>
<organism evidence="1 2">
    <name type="scientific">Pristionchus mayeri</name>
    <dbReference type="NCBI Taxonomy" id="1317129"/>
    <lineage>
        <taxon>Eukaryota</taxon>
        <taxon>Metazoa</taxon>
        <taxon>Ecdysozoa</taxon>
        <taxon>Nematoda</taxon>
        <taxon>Chromadorea</taxon>
        <taxon>Rhabditida</taxon>
        <taxon>Rhabditina</taxon>
        <taxon>Diplogasteromorpha</taxon>
        <taxon>Diplogasteroidea</taxon>
        <taxon>Neodiplogasteridae</taxon>
        <taxon>Pristionchus</taxon>
    </lineage>
</organism>
<feature type="non-terminal residue" evidence="1">
    <location>
        <position position="1"/>
    </location>
</feature>